<name>A0A6A6P3U7_9PEZI</name>
<gene>
    <name evidence="2" type="ORF">BDY21DRAFT_204429</name>
</gene>
<evidence type="ECO:0000256" key="1">
    <source>
        <dbReference type="SAM" id="MobiDB-lite"/>
    </source>
</evidence>
<proteinExistence type="predicted"/>
<dbReference type="AlphaFoldDB" id="A0A6A6P3U7"/>
<keyword evidence="3" id="KW-1185">Reference proteome</keyword>
<dbReference type="EMBL" id="MU001677">
    <property type="protein sequence ID" value="KAF2458477.1"/>
    <property type="molecule type" value="Genomic_DNA"/>
</dbReference>
<protein>
    <submittedName>
        <fullName evidence="2">Uncharacterized protein</fullName>
    </submittedName>
</protein>
<dbReference type="Proteomes" id="UP000799766">
    <property type="component" value="Unassembled WGS sequence"/>
</dbReference>
<organism evidence="2 3">
    <name type="scientific">Lineolata rhizophorae</name>
    <dbReference type="NCBI Taxonomy" id="578093"/>
    <lineage>
        <taxon>Eukaryota</taxon>
        <taxon>Fungi</taxon>
        <taxon>Dikarya</taxon>
        <taxon>Ascomycota</taxon>
        <taxon>Pezizomycotina</taxon>
        <taxon>Dothideomycetes</taxon>
        <taxon>Dothideomycetes incertae sedis</taxon>
        <taxon>Lineolatales</taxon>
        <taxon>Lineolataceae</taxon>
        <taxon>Lineolata</taxon>
    </lineage>
</organism>
<accession>A0A6A6P3U7</accession>
<evidence type="ECO:0000313" key="2">
    <source>
        <dbReference type="EMBL" id="KAF2458477.1"/>
    </source>
</evidence>
<sequence length="157" mass="17452">MRASPAFYPKRVQPSSEHADRRCGAMMKAGEGSSQWRGSASRCVPACATGGPFARGANSENGRGLARRWREVRRREERGATLGRVVCDHMAMIVPSPLEFGVRSQSRRKTPFLLTMTHLDDWMHFAANSYYRAESTAHCMCLLRGSGWFRPACLSAG</sequence>
<evidence type="ECO:0000313" key="3">
    <source>
        <dbReference type="Proteomes" id="UP000799766"/>
    </source>
</evidence>
<feature type="region of interest" description="Disordered" evidence="1">
    <location>
        <begin position="1"/>
        <end position="20"/>
    </location>
</feature>
<reference evidence="2" key="1">
    <citation type="journal article" date="2020" name="Stud. Mycol.">
        <title>101 Dothideomycetes genomes: a test case for predicting lifestyles and emergence of pathogens.</title>
        <authorList>
            <person name="Haridas S."/>
            <person name="Albert R."/>
            <person name="Binder M."/>
            <person name="Bloem J."/>
            <person name="Labutti K."/>
            <person name="Salamov A."/>
            <person name="Andreopoulos B."/>
            <person name="Baker S."/>
            <person name="Barry K."/>
            <person name="Bills G."/>
            <person name="Bluhm B."/>
            <person name="Cannon C."/>
            <person name="Castanera R."/>
            <person name="Culley D."/>
            <person name="Daum C."/>
            <person name="Ezra D."/>
            <person name="Gonzalez J."/>
            <person name="Henrissat B."/>
            <person name="Kuo A."/>
            <person name="Liang C."/>
            <person name="Lipzen A."/>
            <person name="Lutzoni F."/>
            <person name="Magnuson J."/>
            <person name="Mondo S."/>
            <person name="Nolan M."/>
            <person name="Ohm R."/>
            <person name="Pangilinan J."/>
            <person name="Park H.-J."/>
            <person name="Ramirez L."/>
            <person name="Alfaro M."/>
            <person name="Sun H."/>
            <person name="Tritt A."/>
            <person name="Yoshinaga Y."/>
            <person name="Zwiers L.-H."/>
            <person name="Turgeon B."/>
            <person name="Goodwin S."/>
            <person name="Spatafora J."/>
            <person name="Crous P."/>
            <person name="Grigoriev I."/>
        </authorList>
    </citation>
    <scope>NUCLEOTIDE SEQUENCE</scope>
    <source>
        <strain evidence="2">ATCC 16933</strain>
    </source>
</reference>